<sequence>MADKNSFELITKDPVTFNMLSLKSKLFMILVDLIRKEGWTQKAAAENLKVTQPRISNLLKGQLDKFSTETLLEMILSLGYKMDLSYKPGNQEQPLEMVLKKAML</sequence>
<dbReference type="Pfam" id="PF13744">
    <property type="entry name" value="HTH_37"/>
    <property type="match status" value="1"/>
</dbReference>
<protein>
    <submittedName>
        <fullName evidence="2">Cro/CI family transcriptional regulator</fullName>
    </submittedName>
</protein>
<dbReference type="Gene3D" id="1.10.260.40">
    <property type="entry name" value="lambda repressor-like DNA-binding domains"/>
    <property type="match status" value="1"/>
</dbReference>
<feature type="domain" description="HTH cro/C1-type" evidence="1">
    <location>
        <begin position="30"/>
        <end position="85"/>
    </location>
</feature>
<reference evidence="2 3" key="1">
    <citation type="submission" date="2018-06" db="EMBL/GenBank/DDBJ databases">
        <authorList>
            <consortium name="Pathogen Informatics"/>
            <person name="Doyle S."/>
        </authorList>
    </citation>
    <scope>NUCLEOTIDE SEQUENCE [LARGE SCALE GENOMIC DNA]</scope>
    <source>
        <strain evidence="2 3">NCTC11842</strain>
    </source>
</reference>
<dbReference type="SMART" id="SM00530">
    <property type="entry name" value="HTH_XRE"/>
    <property type="match status" value="1"/>
</dbReference>
<organism evidence="2 3">
    <name type="scientific">Pseudomonas luteola</name>
    <dbReference type="NCBI Taxonomy" id="47886"/>
    <lineage>
        <taxon>Bacteria</taxon>
        <taxon>Pseudomonadati</taxon>
        <taxon>Pseudomonadota</taxon>
        <taxon>Gammaproteobacteria</taxon>
        <taxon>Pseudomonadales</taxon>
        <taxon>Pseudomonadaceae</taxon>
        <taxon>Pseudomonas</taxon>
    </lineage>
</organism>
<dbReference type="Proteomes" id="UP000250443">
    <property type="component" value="Unassembled WGS sequence"/>
</dbReference>
<proteinExistence type="predicted"/>
<dbReference type="CDD" id="cd00093">
    <property type="entry name" value="HTH_XRE"/>
    <property type="match status" value="1"/>
</dbReference>
<dbReference type="PROSITE" id="PS50943">
    <property type="entry name" value="HTH_CROC1"/>
    <property type="match status" value="1"/>
</dbReference>
<dbReference type="InterPro" id="IPR039554">
    <property type="entry name" value="HigA2-like_HTH"/>
</dbReference>
<dbReference type="SUPFAM" id="SSF47413">
    <property type="entry name" value="lambda repressor-like DNA-binding domains"/>
    <property type="match status" value="1"/>
</dbReference>
<dbReference type="EMBL" id="UAUF01000003">
    <property type="protein sequence ID" value="SPZ01719.1"/>
    <property type="molecule type" value="Genomic_DNA"/>
</dbReference>
<accession>A0A2X2E0X5</accession>
<gene>
    <name evidence="2" type="ORF">NCTC11842_00507</name>
</gene>
<dbReference type="RefSeq" id="WP_112297517.1">
    <property type="nucleotide sequence ID" value="NZ_UAUF01000003.1"/>
</dbReference>
<dbReference type="InterPro" id="IPR001387">
    <property type="entry name" value="Cro/C1-type_HTH"/>
</dbReference>
<name>A0A2X2E0X5_PSELU</name>
<evidence type="ECO:0000313" key="3">
    <source>
        <dbReference type="Proteomes" id="UP000250443"/>
    </source>
</evidence>
<dbReference type="GO" id="GO:0003677">
    <property type="term" value="F:DNA binding"/>
    <property type="evidence" value="ECO:0007669"/>
    <property type="project" value="InterPro"/>
</dbReference>
<evidence type="ECO:0000313" key="2">
    <source>
        <dbReference type="EMBL" id="SPZ01719.1"/>
    </source>
</evidence>
<dbReference type="InterPro" id="IPR010982">
    <property type="entry name" value="Lambda_DNA-bd_dom_sf"/>
</dbReference>
<evidence type="ECO:0000259" key="1">
    <source>
        <dbReference type="PROSITE" id="PS50943"/>
    </source>
</evidence>
<dbReference type="AlphaFoldDB" id="A0A2X2E0X5"/>